<keyword evidence="6" id="KW-1185">Reference proteome</keyword>
<feature type="domain" description="Nudix hydrolase" evidence="4">
    <location>
        <begin position="26"/>
        <end position="147"/>
    </location>
</feature>
<organism evidence="5 6">
    <name type="scientific">Miscanthus lutarioriparius</name>
    <dbReference type="NCBI Taxonomy" id="422564"/>
    <lineage>
        <taxon>Eukaryota</taxon>
        <taxon>Viridiplantae</taxon>
        <taxon>Streptophyta</taxon>
        <taxon>Embryophyta</taxon>
        <taxon>Tracheophyta</taxon>
        <taxon>Spermatophyta</taxon>
        <taxon>Magnoliopsida</taxon>
        <taxon>Liliopsida</taxon>
        <taxon>Poales</taxon>
        <taxon>Poaceae</taxon>
        <taxon>PACMAD clade</taxon>
        <taxon>Panicoideae</taxon>
        <taxon>Andropogonodae</taxon>
        <taxon>Andropogoneae</taxon>
        <taxon>Saccharinae</taxon>
        <taxon>Miscanthus</taxon>
    </lineage>
</organism>
<comment type="caution">
    <text evidence="5">The sequence shown here is derived from an EMBL/GenBank/DDBJ whole genome shotgun (WGS) entry which is preliminary data.</text>
</comment>
<dbReference type="SUPFAM" id="SSF55811">
    <property type="entry name" value="Nudix"/>
    <property type="match status" value="1"/>
</dbReference>
<evidence type="ECO:0000256" key="2">
    <source>
        <dbReference type="ARBA" id="ARBA00022801"/>
    </source>
</evidence>
<dbReference type="Gene3D" id="3.90.79.10">
    <property type="entry name" value="Nucleoside Triphosphate Pyrophosphohydrolase"/>
    <property type="match status" value="1"/>
</dbReference>
<dbReference type="GO" id="GO:0047631">
    <property type="term" value="F:ADP-ribose diphosphatase activity"/>
    <property type="evidence" value="ECO:0007669"/>
    <property type="project" value="TreeGrafter"/>
</dbReference>
<dbReference type="PROSITE" id="PS00893">
    <property type="entry name" value="NUDIX_BOX"/>
    <property type="match status" value="1"/>
</dbReference>
<dbReference type="InterPro" id="IPR020084">
    <property type="entry name" value="NUDIX_hydrolase_CS"/>
</dbReference>
<dbReference type="InterPro" id="IPR015797">
    <property type="entry name" value="NUDIX_hydrolase-like_dom_sf"/>
</dbReference>
<evidence type="ECO:0000256" key="3">
    <source>
        <dbReference type="RuleBase" id="RU003476"/>
    </source>
</evidence>
<dbReference type="InterPro" id="IPR020476">
    <property type="entry name" value="Nudix_hydrolase"/>
</dbReference>
<dbReference type="Pfam" id="PF18290">
    <property type="entry name" value="Nudix_hydro"/>
    <property type="match status" value="1"/>
</dbReference>
<name>A0A811S1T0_9POAL</name>
<dbReference type="GO" id="GO:0051287">
    <property type="term" value="F:NAD binding"/>
    <property type="evidence" value="ECO:0007669"/>
    <property type="project" value="TreeGrafter"/>
</dbReference>
<dbReference type="PANTHER" id="PTHR13994:SF29">
    <property type="entry name" value="NUDIX HYDROLASE 2"/>
    <property type="match status" value="1"/>
</dbReference>
<dbReference type="InterPro" id="IPR040618">
    <property type="entry name" value="Pre-Nudix"/>
</dbReference>
<proteinExistence type="inferred from homology"/>
<dbReference type="PRINTS" id="PR00502">
    <property type="entry name" value="NUDIXFAMILY"/>
</dbReference>
<evidence type="ECO:0000256" key="1">
    <source>
        <dbReference type="ARBA" id="ARBA00005582"/>
    </source>
</evidence>
<reference evidence="5" key="1">
    <citation type="submission" date="2020-10" db="EMBL/GenBank/DDBJ databases">
        <authorList>
            <person name="Han B."/>
            <person name="Lu T."/>
            <person name="Zhao Q."/>
            <person name="Huang X."/>
            <person name="Zhao Y."/>
        </authorList>
    </citation>
    <scope>NUCLEOTIDE SEQUENCE</scope>
</reference>
<dbReference type="InterPro" id="IPR000086">
    <property type="entry name" value="NUDIX_hydrolase_dom"/>
</dbReference>
<comment type="similarity">
    <text evidence="1 3">Belongs to the Nudix hydrolase family.</text>
</comment>
<dbReference type="Pfam" id="PF00293">
    <property type="entry name" value="NUDIX"/>
    <property type="match status" value="1"/>
</dbReference>
<dbReference type="GO" id="GO:0035529">
    <property type="term" value="F:NADH pyrophosphatase activity"/>
    <property type="evidence" value="ECO:0007669"/>
    <property type="project" value="TreeGrafter"/>
</dbReference>
<dbReference type="AlphaFoldDB" id="A0A811S1T0"/>
<keyword evidence="2 3" id="KW-0378">Hydrolase</keyword>
<dbReference type="OrthoDB" id="447842at2759"/>
<dbReference type="Proteomes" id="UP000604825">
    <property type="component" value="Unassembled WGS sequence"/>
</dbReference>
<dbReference type="InterPro" id="IPR003293">
    <property type="entry name" value="Nudix_hydrolase6-like"/>
</dbReference>
<evidence type="ECO:0000259" key="4">
    <source>
        <dbReference type="PROSITE" id="PS51462"/>
    </source>
</evidence>
<protein>
    <recommendedName>
        <fullName evidence="4">Nudix hydrolase domain-containing protein</fullName>
    </recommendedName>
</protein>
<dbReference type="PANTHER" id="PTHR13994">
    <property type="entry name" value="NUDIX HYDROLASE RELATED"/>
    <property type="match status" value="1"/>
</dbReference>
<evidence type="ECO:0000313" key="5">
    <source>
        <dbReference type="EMBL" id="CAD6336262.1"/>
    </source>
</evidence>
<dbReference type="PROSITE" id="PS51462">
    <property type="entry name" value="NUDIX"/>
    <property type="match status" value="1"/>
</dbReference>
<accession>A0A811S1T0</accession>
<dbReference type="EMBL" id="CAJGYO010000018">
    <property type="protein sequence ID" value="CAD6336262.1"/>
    <property type="molecule type" value="Genomic_DNA"/>
</dbReference>
<sequence length="147" mass="16306">MDPGVFSASLKAALAKWREQGIRGVWIKLPITLSNLIPPVVEILAVQEKSGVLRGLGVWKFPTGVVEPGEDINVGAVREVKEETGVCLLKPLSYDIYEARLEIEACQWMPIEEFAAQPFLQKHELAKYILEVGLAKVDKEYAGFQSP</sequence>
<evidence type="ECO:0000313" key="6">
    <source>
        <dbReference type="Proteomes" id="UP000604825"/>
    </source>
</evidence>
<gene>
    <name evidence="5" type="ORF">NCGR_LOCUS60360</name>
</gene>